<dbReference type="AlphaFoldDB" id="A0A1L7XS32"/>
<proteinExistence type="predicted"/>
<dbReference type="Proteomes" id="UP000184330">
    <property type="component" value="Unassembled WGS sequence"/>
</dbReference>
<evidence type="ECO:0000256" key="1">
    <source>
        <dbReference type="SAM" id="MobiDB-lite"/>
    </source>
</evidence>
<accession>A0A1L7XS32</accession>
<feature type="compositionally biased region" description="Polar residues" evidence="1">
    <location>
        <begin position="255"/>
        <end position="270"/>
    </location>
</feature>
<protein>
    <submittedName>
        <fullName evidence="2">Uncharacterized protein</fullName>
    </submittedName>
</protein>
<dbReference type="EMBL" id="FJOG01000047">
    <property type="protein sequence ID" value="CZR67778.1"/>
    <property type="molecule type" value="Genomic_DNA"/>
</dbReference>
<sequence>MSTMIKEYAEHGLCNEEDTARFVKSLQTEYERIHGATAEYESLSNVEILQKTFRTLDRELHEIHIFDRARQLEHFPEKENPHMYDPEFKPHELKLPYYKHLSSRARRMVDFGGRPVPLHWQPVLQQMLNFQPQELVIPNPRLLQLQRQFQWYMADTRRMYQPESLYLDGQQANLQSMITRNTAPVDEFNNAKLSNKSQPRGSFEELAKEREVPEQREQAQLRFQSGTLSLRAGPRFHNIPLKTYTSYALPRDPNTGATSLPSNTRDSGPSRNPDPPRLQRQDHRGHVCQICDEHHHVRNCPHKPNKGKRSKK</sequence>
<reference evidence="2 3" key="1">
    <citation type="submission" date="2016-03" db="EMBL/GenBank/DDBJ databases">
        <authorList>
            <person name="Ploux O."/>
        </authorList>
    </citation>
    <scope>NUCLEOTIDE SEQUENCE [LARGE SCALE GENOMIC DNA]</scope>
    <source>
        <strain evidence="2 3">UAMH 11012</strain>
    </source>
</reference>
<name>A0A1L7XS32_9HELO</name>
<organism evidence="2 3">
    <name type="scientific">Phialocephala subalpina</name>
    <dbReference type="NCBI Taxonomy" id="576137"/>
    <lineage>
        <taxon>Eukaryota</taxon>
        <taxon>Fungi</taxon>
        <taxon>Dikarya</taxon>
        <taxon>Ascomycota</taxon>
        <taxon>Pezizomycotina</taxon>
        <taxon>Leotiomycetes</taxon>
        <taxon>Helotiales</taxon>
        <taxon>Mollisiaceae</taxon>
        <taxon>Phialocephala</taxon>
        <taxon>Phialocephala fortinii species complex</taxon>
    </lineage>
</organism>
<evidence type="ECO:0000313" key="2">
    <source>
        <dbReference type="EMBL" id="CZR67778.1"/>
    </source>
</evidence>
<gene>
    <name evidence="2" type="ORF">PAC_17677</name>
</gene>
<keyword evidence="3" id="KW-1185">Reference proteome</keyword>
<evidence type="ECO:0000313" key="3">
    <source>
        <dbReference type="Proteomes" id="UP000184330"/>
    </source>
</evidence>
<feature type="region of interest" description="Disordered" evidence="1">
    <location>
        <begin position="246"/>
        <end position="283"/>
    </location>
</feature>